<evidence type="ECO:0000313" key="1">
    <source>
        <dbReference type="EMBL" id="QWQ31578.1"/>
    </source>
</evidence>
<organism evidence="1 2">
    <name type="scientific">Candidatus Minimicrobia vallesae</name>
    <dbReference type="NCBI Taxonomy" id="2841264"/>
    <lineage>
        <taxon>Bacteria</taxon>
        <taxon>Candidatus Saccharimonadota</taxon>
        <taxon>Candidatus Saccharimonadota incertae sedis</taxon>
        <taxon>Candidatus Minimicrobia</taxon>
    </lineage>
</organism>
<reference evidence="1" key="1">
    <citation type="submission" date="2021-06" db="EMBL/GenBank/DDBJ databases">
        <title>An adapted protocol for Saccharibacteria cultivation: two new species join this phylum of Candidate Phyla Radiations.</title>
        <authorList>
            <person name="Ibrahim A."/>
            <person name="Maatouk M."/>
            <person name="Raoult D."/>
            <person name="Bittar F."/>
        </authorList>
    </citation>
    <scope>NUCLEOTIDE SEQUENCE</scope>
    <source>
        <strain evidence="1">IHU2</strain>
    </source>
</reference>
<sequence length="138" mass="16039">MHSATNTAACQTLLQKKRVDYATARQTENQKQFIMSQRDFITNRQNTELKSNINLMECLLWQPHNTLNALNVDISDYPKLPQEYPERKTPIISSTRAKPNIRFIVRILQQKDFLAAITSPIRLPNYRHNLHNTAYAVS</sequence>
<evidence type="ECO:0000313" key="2">
    <source>
        <dbReference type="Proteomes" id="UP000677117"/>
    </source>
</evidence>
<dbReference type="RefSeq" id="WP_232736353.1">
    <property type="nucleotide sequence ID" value="NZ_CP076459.1"/>
</dbReference>
<protein>
    <submittedName>
        <fullName evidence="1">Uncharacterized protein</fullName>
    </submittedName>
</protein>
<proteinExistence type="predicted"/>
<gene>
    <name evidence="1" type="ORF">KOY49_00990</name>
</gene>
<dbReference type="EMBL" id="CP076459">
    <property type="protein sequence ID" value="QWQ31578.1"/>
    <property type="molecule type" value="Genomic_DNA"/>
</dbReference>
<dbReference type="Proteomes" id="UP000677117">
    <property type="component" value="Chromosome"/>
</dbReference>
<dbReference type="KEGG" id="mvl:KOY49_00990"/>
<keyword evidence="2" id="KW-1185">Reference proteome</keyword>
<accession>A0A8F1MBJ3</accession>
<dbReference type="AlphaFoldDB" id="A0A8F1MBJ3"/>
<name>A0A8F1MBJ3_9BACT</name>